<evidence type="ECO:0000256" key="8">
    <source>
        <dbReference type="SAM" id="MobiDB-lite"/>
    </source>
</evidence>
<keyword evidence="5" id="KW-0165">Cleavage on pair of basic residues</keyword>
<feature type="non-terminal residue" evidence="9">
    <location>
        <position position="1"/>
    </location>
</feature>
<comment type="subcellular location">
    <subcellularLocation>
        <location evidence="1">Secreted</location>
    </subcellularLocation>
</comment>
<keyword evidence="6" id="KW-0372">Hormone</keyword>
<evidence type="ECO:0000256" key="3">
    <source>
        <dbReference type="ARBA" id="ARBA00011207"/>
    </source>
</evidence>
<feature type="region of interest" description="Disordered" evidence="8">
    <location>
        <begin position="38"/>
        <end position="93"/>
    </location>
</feature>
<dbReference type="GO" id="GO:0005576">
    <property type="term" value="C:extracellular region"/>
    <property type="evidence" value="ECO:0007669"/>
    <property type="project" value="UniProtKB-SubCell"/>
</dbReference>
<evidence type="ECO:0000256" key="7">
    <source>
        <dbReference type="ARBA" id="ARBA00023157"/>
    </source>
</evidence>
<dbReference type="InterPro" id="IPR051042">
    <property type="entry name" value="Repro_Hormone_Insulin-like"/>
</dbReference>
<proteinExistence type="inferred from homology"/>
<dbReference type="PANTHER" id="PTHR12004:SF13">
    <property type="entry name" value="PRORELAXIN H2"/>
    <property type="match status" value="1"/>
</dbReference>
<evidence type="ECO:0000256" key="4">
    <source>
        <dbReference type="ARBA" id="ARBA00022525"/>
    </source>
</evidence>
<evidence type="ECO:0000256" key="5">
    <source>
        <dbReference type="ARBA" id="ARBA00022685"/>
    </source>
</evidence>
<dbReference type="EMBL" id="JAGFMF010011403">
    <property type="protein sequence ID" value="KAG8523704.1"/>
    <property type="molecule type" value="Genomic_DNA"/>
</dbReference>
<keyword evidence="10" id="KW-1185">Reference proteome</keyword>
<feature type="compositionally biased region" description="Basic and acidic residues" evidence="8">
    <location>
        <begin position="78"/>
        <end position="90"/>
    </location>
</feature>
<accession>A0A8J6DWX5</accession>
<evidence type="ECO:0000256" key="2">
    <source>
        <dbReference type="ARBA" id="ARBA00009034"/>
    </source>
</evidence>
<sequence length="230" mass="26646">MDETVKVCGREYVRLVIEVCGSSYRKRTERGLRLGISSEHMAEPSSSLLEDLESTLSESHPSRGLQQSAPKDANLIPEEFKRNLPPRRDEDENDSIPELQQLIFDKHSNEAENNENKSLPKLQNFIFDKHSRKRRQMNKTQIGYWNLILVLLKELESTLSESQPLLRELQKPALKDANLNSEDFKRNLPTRLNETENNENDSLSEPHNLTLDKDFQKRRQLCSRIGSKCC</sequence>
<protein>
    <submittedName>
        <fullName evidence="9">Prorelaxin</fullName>
    </submittedName>
</protein>
<dbReference type="Proteomes" id="UP000700334">
    <property type="component" value="Unassembled WGS sequence"/>
</dbReference>
<comment type="similarity">
    <text evidence="2">Belongs to the insulin family.</text>
</comment>
<evidence type="ECO:0000256" key="1">
    <source>
        <dbReference type="ARBA" id="ARBA00004613"/>
    </source>
</evidence>
<evidence type="ECO:0000313" key="10">
    <source>
        <dbReference type="Proteomes" id="UP000700334"/>
    </source>
</evidence>
<evidence type="ECO:0000256" key="6">
    <source>
        <dbReference type="ARBA" id="ARBA00022702"/>
    </source>
</evidence>
<dbReference type="AlphaFoldDB" id="A0A8J6DWX5"/>
<dbReference type="PRINTS" id="PR02004">
    <property type="entry name" value="RELAXIN"/>
</dbReference>
<dbReference type="InterPro" id="IPR022421">
    <property type="entry name" value="Relaxin"/>
</dbReference>
<feature type="compositionally biased region" description="Low complexity" evidence="8">
    <location>
        <begin position="43"/>
        <end position="59"/>
    </location>
</feature>
<dbReference type="PANTHER" id="PTHR12004">
    <property type="entry name" value="RELAXIN"/>
    <property type="match status" value="1"/>
</dbReference>
<reference evidence="9" key="1">
    <citation type="journal article" date="2021" name="Evol. Appl.">
        <title>The genome of the Pyrenean desman and the effects of bottlenecks and inbreeding on the genomic landscape of an endangered species.</title>
        <authorList>
            <person name="Escoda L."/>
            <person name="Castresana J."/>
        </authorList>
    </citation>
    <scope>NUCLEOTIDE SEQUENCE</scope>
    <source>
        <strain evidence="9">IBE-C5619</strain>
    </source>
</reference>
<comment type="caution">
    <text evidence="9">The sequence shown here is derived from an EMBL/GenBank/DDBJ whole genome shotgun (WGS) entry which is preliminary data.</text>
</comment>
<organism evidence="9 10">
    <name type="scientific">Galemys pyrenaicus</name>
    <name type="common">Iberian desman</name>
    <name type="synonym">Pyrenean desman</name>
    <dbReference type="NCBI Taxonomy" id="202257"/>
    <lineage>
        <taxon>Eukaryota</taxon>
        <taxon>Metazoa</taxon>
        <taxon>Chordata</taxon>
        <taxon>Craniata</taxon>
        <taxon>Vertebrata</taxon>
        <taxon>Euteleostomi</taxon>
        <taxon>Mammalia</taxon>
        <taxon>Eutheria</taxon>
        <taxon>Laurasiatheria</taxon>
        <taxon>Eulipotyphla</taxon>
        <taxon>Talpidae</taxon>
        <taxon>Galemys</taxon>
    </lineage>
</organism>
<keyword evidence="4" id="KW-0964">Secreted</keyword>
<keyword evidence="7" id="KW-1015">Disulfide bond</keyword>
<dbReference type="OrthoDB" id="8784777at2759"/>
<evidence type="ECO:0000313" key="9">
    <source>
        <dbReference type="EMBL" id="KAG8523704.1"/>
    </source>
</evidence>
<name>A0A8J6DWX5_GALPY</name>
<dbReference type="GO" id="GO:0005179">
    <property type="term" value="F:hormone activity"/>
    <property type="evidence" value="ECO:0007669"/>
    <property type="project" value="UniProtKB-KW"/>
</dbReference>
<feature type="region of interest" description="Disordered" evidence="8">
    <location>
        <begin position="178"/>
        <end position="209"/>
    </location>
</feature>
<comment type="subunit">
    <text evidence="3">Heterodimer of a B chain and an A chain linked by two disulfide bonds.</text>
</comment>
<gene>
    <name evidence="9" type="ORF">J0S82_011918</name>
</gene>